<organism evidence="1 2">
    <name type="scientific">Circinella minor</name>
    <dbReference type="NCBI Taxonomy" id="1195481"/>
    <lineage>
        <taxon>Eukaryota</taxon>
        <taxon>Fungi</taxon>
        <taxon>Fungi incertae sedis</taxon>
        <taxon>Mucoromycota</taxon>
        <taxon>Mucoromycotina</taxon>
        <taxon>Mucoromycetes</taxon>
        <taxon>Mucorales</taxon>
        <taxon>Lichtheimiaceae</taxon>
        <taxon>Circinella</taxon>
    </lineage>
</organism>
<comment type="caution">
    <text evidence="1">The sequence shown here is derived from an EMBL/GenBank/DDBJ whole genome shotgun (WGS) entry which is preliminary data.</text>
</comment>
<gene>
    <name evidence="1" type="ORF">INT45_014249</name>
</gene>
<sequence>MQHRPLVQLLTRTESCYKSWSQQHNKTISLLLSLSNILAQQTAVTNNNSNAMAFIDTPRLIYKQSLVFENILSNLNTIVDDLESILFDLQKLESEAIKWINKESSTMIRRIMEPAAPLSTETLIQVAAIQPHDVYQYITHVHYMLRKDFEYKQTWLDQLPEYSIRTEQLDDMIQQWDQQPHLQYPLFDEISERVKLYRQVYKVVTSTD</sequence>
<proteinExistence type="predicted"/>
<accession>A0A8H7VMW3</accession>
<dbReference type="Proteomes" id="UP000646827">
    <property type="component" value="Unassembled WGS sequence"/>
</dbReference>
<protein>
    <submittedName>
        <fullName evidence="1">Uncharacterized protein</fullName>
    </submittedName>
</protein>
<dbReference type="OrthoDB" id="2265273at2759"/>
<dbReference type="EMBL" id="JAEPRB010000016">
    <property type="protein sequence ID" value="KAG2226505.1"/>
    <property type="molecule type" value="Genomic_DNA"/>
</dbReference>
<evidence type="ECO:0000313" key="1">
    <source>
        <dbReference type="EMBL" id="KAG2226505.1"/>
    </source>
</evidence>
<keyword evidence="2" id="KW-1185">Reference proteome</keyword>
<evidence type="ECO:0000313" key="2">
    <source>
        <dbReference type="Proteomes" id="UP000646827"/>
    </source>
</evidence>
<dbReference type="Pfam" id="PF15011">
    <property type="entry name" value="CA109-like"/>
    <property type="match status" value="1"/>
</dbReference>
<dbReference type="AlphaFoldDB" id="A0A8H7VMW3"/>
<name>A0A8H7VMW3_9FUNG</name>
<dbReference type="InterPro" id="IPR029159">
    <property type="entry name" value="CA109-like"/>
</dbReference>
<reference evidence="1 2" key="1">
    <citation type="submission" date="2020-12" db="EMBL/GenBank/DDBJ databases">
        <title>Metabolic potential, ecology and presence of endohyphal bacteria is reflected in genomic diversity of Mucoromycotina.</title>
        <authorList>
            <person name="Muszewska A."/>
            <person name="Okrasinska A."/>
            <person name="Steczkiewicz K."/>
            <person name="Drgas O."/>
            <person name="Orlowska M."/>
            <person name="Perlinska-Lenart U."/>
            <person name="Aleksandrzak-Piekarczyk T."/>
            <person name="Szatraj K."/>
            <person name="Zielenkiewicz U."/>
            <person name="Pilsyk S."/>
            <person name="Malc E."/>
            <person name="Mieczkowski P."/>
            <person name="Kruszewska J.S."/>
            <person name="Biernat P."/>
            <person name="Pawlowska J."/>
        </authorList>
    </citation>
    <scope>NUCLEOTIDE SEQUENCE [LARGE SCALE GENOMIC DNA]</scope>
    <source>
        <strain evidence="1 2">CBS 142.35</strain>
    </source>
</reference>